<protein>
    <submittedName>
        <fullName evidence="1">Asparaginase</fullName>
    </submittedName>
</protein>
<sequence length="347" mass="37488">MAERAVDIIRGTMVESGAFADIAVVDSLGHIRYWLGDPERSTFWRSSAKPFQALPVILSGAMDRYQFSGEDVAIICASHGGEPRHVRQVVSLLERIGATPEDLACGVHLPSHQPSARLLQESGESPTALHNNCSGKHTGMLTMARMLKAPLAGYEKPNHPVQQRIRRMIALMTDVNESDLLTATDGCSVPTFYLPLARMALAYARLVDPRGLPEEIQAGAAVIAEAMRIHPYLVSGEGRLEVTLAEATQNRFIAKGGAEAVFCVGIPEKGLGIAIKMDDGSARTIAPTLGRVLEEMGILSSGERMALEPLISPVILNHRRLEVGRLKAIFHLHKGRLEGGVQPSSVS</sequence>
<name>A0A2T2X1I6_9FIRM</name>
<dbReference type="Pfam" id="PF06089">
    <property type="entry name" value="Asparaginase_II"/>
    <property type="match status" value="1"/>
</dbReference>
<accession>A0A2T2X1I6</accession>
<evidence type="ECO:0000313" key="2">
    <source>
        <dbReference type="Proteomes" id="UP000242699"/>
    </source>
</evidence>
<dbReference type="InterPro" id="IPR010349">
    <property type="entry name" value="Asparaginase_II"/>
</dbReference>
<dbReference type="PANTHER" id="PTHR42110">
    <property type="entry name" value="L-ASPARAGINASE, PUTATIVE (AFU_ORTHOLOGUE AFUA_3G11890)-RELATED"/>
    <property type="match status" value="1"/>
</dbReference>
<dbReference type="PANTHER" id="PTHR42110:SF1">
    <property type="entry name" value="L-ASPARAGINASE, PUTATIVE (AFU_ORTHOLOGUE AFUA_3G11890)-RELATED"/>
    <property type="match status" value="1"/>
</dbReference>
<dbReference type="Proteomes" id="UP000242699">
    <property type="component" value="Unassembled WGS sequence"/>
</dbReference>
<proteinExistence type="predicted"/>
<reference evidence="1 2" key="1">
    <citation type="journal article" date="2014" name="BMC Genomics">
        <title>Comparison of environmental and isolate Sulfobacillus genomes reveals diverse carbon, sulfur, nitrogen, and hydrogen metabolisms.</title>
        <authorList>
            <person name="Justice N.B."/>
            <person name="Norman A."/>
            <person name="Brown C.T."/>
            <person name="Singh A."/>
            <person name="Thomas B.C."/>
            <person name="Banfield J.F."/>
        </authorList>
    </citation>
    <scope>NUCLEOTIDE SEQUENCE [LARGE SCALE GENOMIC DNA]</scope>
    <source>
        <strain evidence="1">AMDSBA1</strain>
    </source>
</reference>
<dbReference type="EMBL" id="PXYT01000020">
    <property type="protein sequence ID" value="PSR28332.1"/>
    <property type="molecule type" value="Genomic_DNA"/>
</dbReference>
<gene>
    <name evidence="1" type="ORF">C7B43_10145</name>
</gene>
<evidence type="ECO:0000313" key="1">
    <source>
        <dbReference type="EMBL" id="PSR28332.1"/>
    </source>
</evidence>
<dbReference type="AlphaFoldDB" id="A0A2T2X1I6"/>
<organism evidence="1 2">
    <name type="scientific">Sulfobacillus benefaciens</name>
    <dbReference type="NCBI Taxonomy" id="453960"/>
    <lineage>
        <taxon>Bacteria</taxon>
        <taxon>Bacillati</taxon>
        <taxon>Bacillota</taxon>
        <taxon>Clostridia</taxon>
        <taxon>Eubacteriales</taxon>
        <taxon>Clostridiales Family XVII. Incertae Sedis</taxon>
        <taxon>Sulfobacillus</taxon>
    </lineage>
</organism>
<comment type="caution">
    <text evidence="1">The sequence shown here is derived from an EMBL/GenBank/DDBJ whole genome shotgun (WGS) entry which is preliminary data.</text>
</comment>